<keyword evidence="1" id="KW-0472">Membrane</keyword>
<feature type="transmembrane region" description="Helical" evidence="1">
    <location>
        <begin position="28"/>
        <end position="43"/>
    </location>
</feature>
<accession>A0AAV6JS25</accession>
<reference evidence="2 3" key="1">
    <citation type="submission" date="2020-08" db="EMBL/GenBank/DDBJ databases">
        <title>Plant Genome Project.</title>
        <authorList>
            <person name="Zhang R.-G."/>
        </authorList>
    </citation>
    <scope>NUCLEOTIDE SEQUENCE [LARGE SCALE GENOMIC DNA]</scope>
    <source>
        <strain evidence="2">WSP0</strain>
        <tissue evidence="2">Leaf</tissue>
    </source>
</reference>
<keyword evidence="3" id="KW-1185">Reference proteome</keyword>
<evidence type="ECO:0000256" key="1">
    <source>
        <dbReference type="SAM" id="Phobius"/>
    </source>
</evidence>
<dbReference type="Proteomes" id="UP000823749">
    <property type="component" value="Chromosome 6"/>
</dbReference>
<gene>
    <name evidence="2" type="ORF">RHGRI_016011</name>
</gene>
<comment type="caution">
    <text evidence="2">The sequence shown here is derived from an EMBL/GenBank/DDBJ whole genome shotgun (WGS) entry which is preliminary data.</text>
</comment>
<organism evidence="2 3">
    <name type="scientific">Rhododendron griersonianum</name>
    <dbReference type="NCBI Taxonomy" id="479676"/>
    <lineage>
        <taxon>Eukaryota</taxon>
        <taxon>Viridiplantae</taxon>
        <taxon>Streptophyta</taxon>
        <taxon>Embryophyta</taxon>
        <taxon>Tracheophyta</taxon>
        <taxon>Spermatophyta</taxon>
        <taxon>Magnoliopsida</taxon>
        <taxon>eudicotyledons</taxon>
        <taxon>Gunneridae</taxon>
        <taxon>Pentapetalae</taxon>
        <taxon>asterids</taxon>
        <taxon>Ericales</taxon>
        <taxon>Ericaceae</taxon>
        <taxon>Ericoideae</taxon>
        <taxon>Rhodoreae</taxon>
        <taxon>Rhododendron</taxon>
    </lineage>
</organism>
<evidence type="ECO:0000313" key="2">
    <source>
        <dbReference type="EMBL" id="KAG5543115.1"/>
    </source>
</evidence>
<dbReference type="AlphaFoldDB" id="A0AAV6JS25"/>
<proteinExistence type="predicted"/>
<evidence type="ECO:0000313" key="3">
    <source>
        <dbReference type="Proteomes" id="UP000823749"/>
    </source>
</evidence>
<feature type="transmembrane region" description="Helical" evidence="1">
    <location>
        <begin position="77"/>
        <end position="98"/>
    </location>
</feature>
<keyword evidence="1" id="KW-0812">Transmembrane</keyword>
<sequence>MQPGRRNSANYSFEIIIPMRRNAEDNKGINFLFYFILFIYLYFKEGNERKIHHASNGCVDFQGRPTDKRSTGGWKSALFIIGFLNPPICVSLMFYIFFKKFERLRDRLSSAKIS</sequence>
<evidence type="ECO:0008006" key="4">
    <source>
        <dbReference type="Google" id="ProtNLM"/>
    </source>
</evidence>
<name>A0AAV6JS25_9ERIC</name>
<dbReference type="EMBL" id="JACTNZ010000006">
    <property type="protein sequence ID" value="KAG5543115.1"/>
    <property type="molecule type" value="Genomic_DNA"/>
</dbReference>
<protein>
    <recommendedName>
        <fullName evidence="4">Transmembrane protein</fullName>
    </recommendedName>
</protein>
<keyword evidence="1" id="KW-1133">Transmembrane helix</keyword>